<accession>A0A8J6NH25</accession>
<dbReference type="Proteomes" id="UP000614424">
    <property type="component" value="Unassembled WGS sequence"/>
</dbReference>
<evidence type="ECO:0000313" key="2">
    <source>
        <dbReference type="Proteomes" id="UP000614424"/>
    </source>
</evidence>
<protein>
    <submittedName>
        <fullName evidence="1">DUF4338 domain-containing protein</fullName>
    </submittedName>
</protein>
<proteinExistence type="predicted"/>
<organism evidence="1 2">
    <name type="scientific">Candidatus Desulfobia pelagia</name>
    <dbReference type="NCBI Taxonomy" id="2841692"/>
    <lineage>
        <taxon>Bacteria</taxon>
        <taxon>Pseudomonadati</taxon>
        <taxon>Thermodesulfobacteriota</taxon>
        <taxon>Desulfobulbia</taxon>
        <taxon>Desulfobulbales</taxon>
        <taxon>Desulfobulbaceae</taxon>
        <taxon>Candidatus Desulfobia</taxon>
    </lineage>
</organism>
<dbReference type="Pfam" id="PF14236">
    <property type="entry name" value="DruA"/>
    <property type="match status" value="1"/>
</dbReference>
<evidence type="ECO:0000313" key="1">
    <source>
        <dbReference type="EMBL" id="MBC8319030.1"/>
    </source>
</evidence>
<dbReference type="AlphaFoldDB" id="A0A8J6NH25"/>
<dbReference type="InterPro" id="IPR025639">
    <property type="entry name" value="DruA"/>
</dbReference>
<reference evidence="1 2" key="1">
    <citation type="submission" date="2020-08" db="EMBL/GenBank/DDBJ databases">
        <title>Bridging the membrane lipid divide: bacteria of the FCB group superphylum have the potential to synthesize archaeal ether lipids.</title>
        <authorList>
            <person name="Villanueva L."/>
            <person name="Von Meijenfeldt F.A.B."/>
            <person name="Westbye A.B."/>
            <person name="Yadav S."/>
            <person name="Hopmans E.C."/>
            <person name="Dutilh B.E."/>
            <person name="Sinninghe Damste J.S."/>
        </authorList>
    </citation>
    <scope>NUCLEOTIDE SEQUENCE [LARGE SCALE GENOMIC DNA]</scope>
    <source>
        <strain evidence="1">NIOZ-UU47</strain>
    </source>
</reference>
<comment type="caution">
    <text evidence="1">The sequence shown here is derived from an EMBL/GenBank/DDBJ whole genome shotgun (WGS) entry which is preliminary data.</text>
</comment>
<gene>
    <name evidence="1" type="ORF">H8E41_14120</name>
</gene>
<sequence length="303" mass="34817">MLENGTSSTIQCGRRISDCEIGEIKETVDLCWRLSRYELAQTIAENLGWYTASGSLKVDASVKLLEKLQSEGILRLPEKRDLSKPSSKRSIPITPRTAPAAEIDCKLKQLEFVELQVVSDPQDIRLWQEYISRHHYLGYKKPFGYYLRYFIVSDRGLLGCVLFSGAAKSIGVRDRWIGWTQAQRLSNLAWVVNNSRFLIFPWVKVKNLASHVFGQIHKQIRTHFKQRWGFCPVLLETFVDPQHYSGSCYKAANWRYLGMTTGCGLVRKGKSYRTSAKKIFVKPLEKEYRQLLCCEDLVGRAPI</sequence>
<name>A0A8J6NH25_9BACT</name>
<dbReference type="EMBL" id="JACNJZ010000215">
    <property type="protein sequence ID" value="MBC8319030.1"/>
    <property type="molecule type" value="Genomic_DNA"/>
</dbReference>